<accession>A0ACC2W2P5</accession>
<sequence length="660" mass="70119">MTSRRPSSSMHDAVPRSDNDTPDIMLTQRNAVSPLPSNGVGSLDPNTAQEPEGTTSALFAGGRRTSSVGAYLAVNRNQISALRAEDVMKRSTTPVSGDYQHALDHAVVAEEPETPFEEGVHMPYDSFDVPTKHIHFSVHSPATTPATEAPSDSPFPRSTATSIMELNPNPSASTSLAEINRMELEENNDSVTPGRIASLRGAAILAVTATAQLMDLIYLTSVNIALPQMQKELNITSSNLQWLVSAYTLAFGGFLLLAGVIADRFGKRLTFCTGMAWLTIWSLAVSFAQNEIRLGAAATVPSAIGVICTYFAGREQHRAMSCYGAAGAIGFVMGLIIGGVLTATLGWRWIFRVTAPLTGMLAVIAWFAFPAERKRPTDARPSMDIAGSCLGTSAMVLLTLGLSSSESYGWGKAIAIAPIAISVVVLGGFLLTERKVKNPVMPLWLWKQPSFAAIWFTAFFMQACCLPPGAMVFYAVLICQEILHLSPLQTAVRLAPCGAWGLIVTMTCGELIQRFTTKTIVATSLAVCIVANVPSAIMKPTNSFWSSTFLTMMIAVTGVSWAYNVLAISLVASVPPSIKSTAGGLINTAFQIGTAVGLALCGVVFGSVPGHQSDADDWARMRAYSAALWMSTGLVSLAFLIALFGIKGGQKVAGSQGPIH</sequence>
<comment type="caution">
    <text evidence="1">The sequence shown here is derived from an EMBL/GenBank/DDBJ whole genome shotgun (WGS) entry which is preliminary data.</text>
</comment>
<protein>
    <submittedName>
        <fullName evidence="1">Uncharacterized protein</fullName>
    </submittedName>
</protein>
<organism evidence="1 2">
    <name type="scientific">Naganishia friedmannii</name>
    <dbReference type="NCBI Taxonomy" id="89922"/>
    <lineage>
        <taxon>Eukaryota</taxon>
        <taxon>Fungi</taxon>
        <taxon>Dikarya</taxon>
        <taxon>Basidiomycota</taxon>
        <taxon>Agaricomycotina</taxon>
        <taxon>Tremellomycetes</taxon>
        <taxon>Filobasidiales</taxon>
        <taxon>Filobasidiaceae</taxon>
        <taxon>Naganishia</taxon>
    </lineage>
</organism>
<name>A0ACC2W2P5_9TREE</name>
<gene>
    <name evidence="1" type="ORF">QFC21_001741</name>
</gene>
<evidence type="ECO:0000313" key="1">
    <source>
        <dbReference type="EMBL" id="KAJ9105372.1"/>
    </source>
</evidence>
<reference evidence="1" key="1">
    <citation type="submission" date="2023-04" db="EMBL/GenBank/DDBJ databases">
        <title>Draft Genome sequencing of Naganishia species isolated from polar environments using Oxford Nanopore Technology.</title>
        <authorList>
            <person name="Leo P."/>
            <person name="Venkateswaran K."/>
        </authorList>
    </citation>
    <scope>NUCLEOTIDE SEQUENCE</scope>
    <source>
        <strain evidence="1">MNA-CCFEE 5423</strain>
    </source>
</reference>
<keyword evidence="2" id="KW-1185">Reference proteome</keyword>
<dbReference type="EMBL" id="JASBWT010000004">
    <property type="protein sequence ID" value="KAJ9105372.1"/>
    <property type="molecule type" value="Genomic_DNA"/>
</dbReference>
<evidence type="ECO:0000313" key="2">
    <source>
        <dbReference type="Proteomes" id="UP001227268"/>
    </source>
</evidence>
<proteinExistence type="predicted"/>
<dbReference type="Proteomes" id="UP001227268">
    <property type="component" value="Unassembled WGS sequence"/>
</dbReference>